<dbReference type="AlphaFoldDB" id="A0A8J6TXN2"/>
<gene>
    <name evidence="3" type="ORF">H8D24_05885</name>
</gene>
<evidence type="ECO:0000256" key="1">
    <source>
        <dbReference type="ARBA" id="ARBA00006738"/>
    </source>
</evidence>
<evidence type="ECO:0000256" key="2">
    <source>
        <dbReference type="HAMAP-Rule" id="MF_00048"/>
    </source>
</evidence>
<dbReference type="PANTHER" id="PTHR34039:SF1">
    <property type="entry name" value="UPF0102 PROTEIN YRAN"/>
    <property type="match status" value="1"/>
</dbReference>
<dbReference type="HAMAP" id="MF_00048">
    <property type="entry name" value="UPF0102"/>
    <property type="match status" value="1"/>
</dbReference>
<protein>
    <recommendedName>
        <fullName evidence="2">UPF0102 protein H8D24_05885</fullName>
    </recommendedName>
</protein>
<dbReference type="InterPro" id="IPR011335">
    <property type="entry name" value="Restrct_endonuc-II-like"/>
</dbReference>
<dbReference type="GO" id="GO:0003676">
    <property type="term" value="F:nucleic acid binding"/>
    <property type="evidence" value="ECO:0007669"/>
    <property type="project" value="InterPro"/>
</dbReference>
<evidence type="ECO:0000313" key="3">
    <source>
        <dbReference type="EMBL" id="MBC8519917.1"/>
    </source>
</evidence>
<sequence>MAGHDAEMAVSEFLQQSGLIPITSNYSCKAGEIDLIMRSDQSTIIFVEVRLRNNRDYGSGADTVTSAKQHKLSRTALHYLQRNPQYEEWSIRFDVVSVIREQDHYKFSWIEEAFWPGDN</sequence>
<dbReference type="NCBIfam" id="TIGR00252">
    <property type="entry name" value="YraN family protein"/>
    <property type="match status" value="1"/>
</dbReference>
<dbReference type="Gene3D" id="3.40.1350.10">
    <property type="match status" value="1"/>
</dbReference>
<comment type="similarity">
    <text evidence="1 2">Belongs to the UPF0102 family.</text>
</comment>
<accession>A0A8J6TXN2</accession>
<dbReference type="EMBL" id="JACNFK010000029">
    <property type="protein sequence ID" value="MBC8519917.1"/>
    <property type="molecule type" value="Genomic_DNA"/>
</dbReference>
<proteinExistence type="inferred from homology"/>
<evidence type="ECO:0000313" key="4">
    <source>
        <dbReference type="Proteomes" id="UP000654401"/>
    </source>
</evidence>
<dbReference type="Pfam" id="PF02021">
    <property type="entry name" value="UPF0102"/>
    <property type="match status" value="1"/>
</dbReference>
<organism evidence="3 4">
    <name type="scientific">Candidatus Thiopontia autotrophica</name>
    <dbReference type="NCBI Taxonomy" id="2841688"/>
    <lineage>
        <taxon>Bacteria</taxon>
        <taxon>Pseudomonadati</taxon>
        <taxon>Pseudomonadota</taxon>
        <taxon>Gammaproteobacteria</taxon>
        <taxon>Candidatus Thiopontia</taxon>
    </lineage>
</organism>
<dbReference type="NCBIfam" id="NF009150">
    <property type="entry name" value="PRK12497.1-3"/>
    <property type="match status" value="1"/>
</dbReference>
<dbReference type="InterPro" id="IPR003509">
    <property type="entry name" value="UPF0102_YraN-like"/>
</dbReference>
<comment type="caution">
    <text evidence="3">The sequence shown here is derived from an EMBL/GenBank/DDBJ whole genome shotgun (WGS) entry which is preliminary data.</text>
</comment>
<dbReference type="InterPro" id="IPR011856">
    <property type="entry name" value="tRNA_endonuc-like_dom_sf"/>
</dbReference>
<name>A0A8J6TXN2_9GAMM</name>
<reference evidence="3 4" key="1">
    <citation type="submission" date="2020-08" db="EMBL/GenBank/DDBJ databases">
        <title>Bridging the membrane lipid divide: bacteria of the FCB group superphylum have the potential to synthesize archaeal ether lipids.</title>
        <authorList>
            <person name="Villanueva L."/>
            <person name="Von Meijenfeldt F.A.B."/>
            <person name="Westbye A.B."/>
            <person name="Yadav S."/>
            <person name="Hopmans E.C."/>
            <person name="Dutilh B.E."/>
            <person name="Sinninghe Damste J.S."/>
        </authorList>
    </citation>
    <scope>NUCLEOTIDE SEQUENCE [LARGE SCALE GENOMIC DNA]</scope>
    <source>
        <strain evidence="3">NIOZ-UU100</strain>
    </source>
</reference>
<dbReference type="Proteomes" id="UP000654401">
    <property type="component" value="Unassembled WGS sequence"/>
</dbReference>
<dbReference type="CDD" id="cd20736">
    <property type="entry name" value="PoNe_Nuclease"/>
    <property type="match status" value="1"/>
</dbReference>
<dbReference type="PANTHER" id="PTHR34039">
    <property type="entry name" value="UPF0102 PROTEIN YRAN"/>
    <property type="match status" value="1"/>
</dbReference>
<dbReference type="SUPFAM" id="SSF52980">
    <property type="entry name" value="Restriction endonuclease-like"/>
    <property type="match status" value="1"/>
</dbReference>